<dbReference type="InterPro" id="IPR001245">
    <property type="entry name" value="Ser-Thr/Tyr_kinase_cat_dom"/>
</dbReference>
<dbReference type="InterPro" id="IPR008271">
    <property type="entry name" value="Ser/Thr_kinase_AS"/>
</dbReference>
<dbReference type="FunFam" id="1.10.510.10:FF:000069">
    <property type="entry name" value="probable serine/threonine-protein kinase At5g41260"/>
    <property type="match status" value="1"/>
</dbReference>
<dbReference type="EMBL" id="JBCNJP010000016">
    <property type="protein sequence ID" value="KAK9065848.1"/>
    <property type="molecule type" value="Genomic_DNA"/>
</dbReference>
<keyword evidence="4" id="KW-1003">Cell membrane</keyword>
<keyword evidence="12" id="KW-0472">Membrane</keyword>
<comment type="catalytic activity">
    <reaction evidence="14">
        <text>L-threonyl-[protein] + ATP = O-phospho-L-threonyl-[protein] + ADP + H(+)</text>
        <dbReference type="Rhea" id="RHEA:46608"/>
        <dbReference type="Rhea" id="RHEA-COMP:11060"/>
        <dbReference type="Rhea" id="RHEA-COMP:11605"/>
        <dbReference type="ChEBI" id="CHEBI:15378"/>
        <dbReference type="ChEBI" id="CHEBI:30013"/>
        <dbReference type="ChEBI" id="CHEBI:30616"/>
        <dbReference type="ChEBI" id="CHEBI:61977"/>
        <dbReference type="ChEBI" id="CHEBI:456216"/>
        <dbReference type="EC" id="2.7.11.1"/>
    </reaction>
</comment>
<organism evidence="19 20">
    <name type="scientific">Deinandra increscens subsp. villosa</name>
    <dbReference type="NCBI Taxonomy" id="3103831"/>
    <lineage>
        <taxon>Eukaryota</taxon>
        <taxon>Viridiplantae</taxon>
        <taxon>Streptophyta</taxon>
        <taxon>Embryophyta</taxon>
        <taxon>Tracheophyta</taxon>
        <taxon>Spermatophyta</taxon>
        <taxon>Magnoliopsida</taxon>
        <taxon>eudicotyledons</taxon>
        <taxon>Gunneridae</taxon>
        <taxon>Pentapetalae</taxon>
        <taxon>asterids</taxon>
        <taxon>campanulids</taxon>
        <taxon>Asterales</taxon>
        <taxon>Asteraceae</taxon>
        <taxon>Asteroideae</taxon>
        <taxon>Heliantheae alliance</taxon>
        <taxon>Madieae</taxon>
        <taxon>Madiinae</taxon>
        <taxon>Deinandra</taxon>
    </lineage>
</organism>
<keyword evidence="6" id="KW-1070">Brassinosteroid signaling pathway</keyword>
<keyword evidence="10" id="KW-0418">Kinase</keyword>
<dbReference type="Proteomes" id="UP001408789">
    <property type="component" value="Unassembled WGS sequence"/>
</dbReference>
<dbReference type="Gene3D" id="3.30.200.20">
    <property type="entry name" value="Phosphorylase Kinase, domain 1"/>
    <property type="match status" value="2"/>
</dbReference>
<keyword evidence="9 16" id="KW-0547">Nucleotide-binding</keyword>
<evidence type="ECO:0000256" key="10">
    <source>
        <dbReference type="ARBA" id="ARBA00022777"/>
    </source>
</evidence>
<dbReference type="InterPro" id="IPR011009">
    <property type="entry name" value="Kinase-like_dom_sf"/>
</dbReference>
<evidence type="ECO:0000256" key="1">
    <source>
        <dbReference type="ARBA" id="ARBA00004193"/>
    </source>
</evidence>
<dbReference type="InterPro" id="IPR011990">
    <property type="entry name" value="TPR-like_helical_dom_sf"/>
</dbReference>
<dbReference type="FunFam" id="1.10.510.10:FF:000084">
    <property type="entry name" value="Wall-associated receptor kinase 2"/>
    <property type="match status" value="1"/>
</dbReference>
<evidence type="ECO:0000256" key="7">
    <source>
        <dbReference type="ARBA" id="ARBA00022679"/>
    </source>
</evidence>
<evidence type="ECO:0000256" key="16">
    <source>
        <dbReference type="PROSITE-ProRule" id="PRU10141"/>
    </source>
</evidence>
<dbReference type="InterPro" id="IPR000719">
    <property type="entry name" value="Prot_kinase_dom"/>
</dbReference>
<reference evidence="19 20" key="1">
    <citation type="submission" date="2024-04" db="EMBL/GenBank/DDBJ databases">
        <title>The reference genome of an endangered Asteraceae, Deinandra increscens subsp. villosa, native to the Central Coast of California.</title>
        <authorList>
            <person name="Guilliams M."/>
            <person name="Hasenstab-Lehman K."/>
            <person name="Meyer R."/>
            <person name="Mcevoy S."/>
        </authorList>
    </citation>
    <scope>NUCLEOTIDE SEQUENCE [LARGE SCALE GENOMIC DNA]</scope>
    <source>
        <tissue evidence="19">Leaf</tissue>
    </source>
</reference>
<comment type="caution">
    <text evidence="19">The sequence shown here is derived from an EMBL/GenBank/DDBJ whole genome shotgun (WGS) entry which is preliminary data.</text>
</comment>
<dbReference type="InterPro" id="IPR045845">
    <property type="entry name" value="BSK"/>
</dbReference>
<evidence type="ECO:0000256" key="5">
    <source>
        <dbReference type="ARBA" id="ARBA00022527"/>
    </source>
</evidence>
<evidence type="ECO:0000256" key="14">
    <source>
        <dbReference type="ARBA" id="ARBA00047899"/>
    </source>
</evidence>
<dbReference type="FunFam" id="3.30.200.20:FF:000154">
    <property type="entry name" value="probable serine/threonine-protein kinase At4g35230"/>
    <property type="match status" value="1"/>
</dbReference>
<dbReference type="CDD" id="cd14066">
    <property type="entry name" value="STKc_IRAK"/>
    <property type="match status" value="1"/>
</dbReference>
<dbReference type="PANTHER" id="PTHR45863">
    <property type="entry name" value="SERINE/THREONINE-PROTEIN KINASE BSK5"/>
    <property type="match status" value="1"/>
</dbReference>
<keyword evidence="13" id="KW-0449">Lipoprotein</keyword>
<dbReference type="Gene3D" id="1.25.40.10">
    <property type="entry name" value="Tetratricopeptide repeat domain"/>
    <property type="match status" value="1"/>
</dbReference>
<dbReference type="SUPFAM" id="SSF56112">
    <property type="entry name" value="Protein kinase-like (PK-like)"/>
    <property type="match status" value="2"/>
</dbReference>
<evidence type="ECO:0000313" key="20">
    <source>
        <dbReference type="Proteomes" id="UP001408789"/>
    </source>
</evidence>
<dbReference type="PROSITE" id="PS00108">
    <property type="entry name" value="PROTEIN_KINASE_ST"/>
    <property type="match status" value="1"/>
</dbReference>
<keyword evidence="8" id="KW-0519">Myristate</keyword>
<name>A0AAP0GWF8_9ASTR</name>
<comment type="similarity">
    <text evidence="2">Belongs to the protein kinase superfamily. Ser/Thr protein kinase family.</text>
</comment>
<comment type="subcellular location">
    <subcellularLocation>
        <location evidence="1">Cell membrane</location>
        <topology evidence="1">Lipid-anchor</topology>
    </subcellularLocation>
</comment>
<comment type="catalytic activity">
    <reaction evidence="15">
        <text>L-seryl-[protein] + ATP = O-phospho-L-seryl-[protein] + ADP + H(+)</text>
        <dbReference type="Rhea" id="RHEA:17989"/>
        <dbReference type="Rhea" id="RHEA-COMP:9863"/>
        <dbReference type="Rhea" id="RHEA-COMP:11604"/>
        <dbReference type="ChEBI" id="CHEBI:15378"/>
        <dbReference type="ChEBI" id="CHEBI:29999"/>
        <dbReference type="ChEBI" id="CHEBI:30616"/>
        <dbReference type="ChEBI" id="CHEBI:83421"/>
        <dbReference type="ChEBI" id="CHEBI:456216"/>
        <dbReference type="EC" id="2.7.11.1"/>
    </reaction>
</comment>
<proteinExistence type="inferred from homology"/>
<protein>
    <recommendedName>
        <fullName evidence="3">non-specific serine/threonine protein kinase</fullName>
        <ecNumber evidence="3">2.7.11.1</ecNumber>
    </recommendedName>
</protein>
<gene>
    <name evidence="19" type="ORF">SSX86_015249</name>
</gene>
<evidence type="ECO:0000256" key="2">
    <source>
        <dbReference type="ARBA" id="ARBA00008684"/>
    </source>
</evidence>
<feature type="region of interest" description="Disordered" evidence="17">
    <location>
        <begin position="354"/>
        <end position="375"/>
    </location>
</feature>
<dbReference type="InterPro" id="IPR017441">
    <property type="entry name" value="Protein_kinase_ATP_BS"/>
</dbReference>
<evidence type="ECO:0000313" key="19">
    <source>
        <dbReference type="EMBL" id="KAK9065848.1"/>
    </source>
</evidence>
<evidence type="ECO:0000256" key="3">
    <source>
        <dbReference type="ARBA" id="ARBA00012513"/>
    </source>
</evidence>
<evidence type="ECO:0000256" key="17">
    <source>
        <dbReference type="SAM" id="MobiDB-lite"/>
    </source>
</evidence>
<evidence type="ECO:0000256" key="12">
    <source>
        <dbReference type="ARBA" id="ARBA00023136"/>
    </source>
</evidence>
<evidence type="ECO:0000256" key="6">
    <source>
        <dbReference type="ARBA" id="ARBA00022626"/>
    </source>
</evidence>
<evidence type="ECO:0000259" key="18">
    <source>
        <dbReference type="PROSITE" id="PS50011"/>
    </source>
</evidence>
<dbReference type="Pfam" id="PF07714">
    <property type="entry name" value="PK_Tyr_Ser-Thr"/>
    <property type="match status" value="2"/>
</dbReference>
<keyword evidence="7" id="KW-0808">Transferase</keyword>
<dbReference type="GO" id="GO:0005524">
    <property type="term" value="F:ATP binding"/>
    <property type="evidence" value="ECO:0007669"/>
    <property type="project" value="UniProtKB-UniRule"/>
</dbReference>
<dbReference type="FunFam" id="3.30.200.20:FF:000039">
    <property type="entry name" value="receptor-like protein kinase FERONIA"/>
    <property type="match status" value="1"/>
</dbReference>
<dbReference type="EC" id="2.7.11.1" evidence="3"/>
<keyword evidence="11 16" id="KW-0067">ATP-binding</keyword>
<feature type="binding site" evidence="16">
    <location>
        <position position="61"/>
    </location>
    <ligand>
        <name>ATP</name>
        <dbReference type="ChEBI" id="CHEBI:30616"/>
    </ligand>
</feature>
<dbReference type="SUPFAM" id="SSF48452">
    <property type="entry name" value="TPR-like"/>
    <property type="match status" value="1"/>
</dbReference>
<keyword evidence="5" id="KW-0723">Serine/threonine-protein kinase</keyword>
<dbReference type="AlphaFoldDB" id="A0AAP0GWF8"/>
<keyword evidence="20" id="KW-1185">Reference proteome</keyword>
<evidence type="ECO:0000256" key="8">
    <source>
        <dbReference type="ARBA" id="ARBA00022707"/>
    </source>
</evidence>
<accession>A0AAP0GWF8</accession>
<evidence type="ECO:0000256" key="4">
    <source>
        <dbReference type="ARBA" id="ARBA00022475"/>
    </source>
</evidence>
<evidence type="ECO:0000256" key="13">
    <source>
        <dbReference type="ARBA" id="ARBA00023288"/>
    </source>
</evidence>
<evidence type="ECO:0000256" key="11">
    <source>
        <dbReference type="ARBA" id="ARBA00022840"/>
    </source>
</evidence>
<evidence type="ECO:0000256" key="9">
    <source>
        <dbReference type="ARBA" id="ARBA00022741"/>
    </source>
</evidence>
<dbReference type="Gene3D" id="1.10.510.10">
    <property type="entry name" value="Transferase(Phosphotransferase) domain 1"/>
    <property type="match status" value="2"/>
</dbReference>
<feature type="domain" description="Protein kinase" evidence="18">
    <location>
        <begin position="402"/>
        <end position="658"/>
    </location>
</feature>
<dbReference type="GO" id="GO:0005886">
    <property type="term" value="C:plasma membrane"/>
    <property type="evidence" value="ECO:0007669"/>
    <property type="project" value="UniProtKB-SubCell"/>
</dbReference>
<dbReference type="InterPro" id="IPR058209">
    <property type="entry name" value="TPR_BSK1_C"/>
</dbReference>
<dbReference type="PROSITE" id="PS50011">
    <property type="entry name" value="PROTEIN_KINASE_DOM"/>
    <property type="match status" value="2"/>
</dbReference>
<dbReference type="GO" id="GO:0009742">
    <property type="term" value="P:brassinosteroid mediated signaling pathway"/>
    <property type="evidence" value="ECO:0007669"/>
    <property type="project" value="UniProtKB-KW"/>
</dbReference>
<feature type="domain" description="Protein kinase" evidence="18">
    <location>
        <begin position="29"/>
        <end position="309"/>
    </location>
</feature>
<evidence type="ECO:0000256" key="15">
    <source>
        <dbReference type="ARBA" id="ARBA00048679"/>
    </source>
</evidence>
<dbReference type="GO" id="GO:0004674">
    <property type="term" value="F:protein serine/threonine kinase activity"/>
    <property type="evidence" value="ECO:0007669"/>
    <property type="project" value="UniProtKB-KW"/>
</dbReference>
<dbReference type="PANTHER" id="PTHR45863:SF35">
    <property type="entry name" value="TETRATRICOPEPTIDE-LIKE HELICAL DOMAIN-CONTAINING PROTEIN-RELATED"/>
    <property type="match status" value="1"/>
</dbReference>
<sequence length="830" mass="93234">MEAKMSSVSYPQIFRQFSLDEILSVTKNFDDAFVVGEGGFGKVYKATITVENGETFVVAIKRSDYSSDQGALEFSAEIEMLTKLRHCNLVSLIGYCNDNSEMILIYEFMPQGTLYDHLHKYGTSLSWVQRLDISIGAARGLHYLHTGTGTQNGVIHRDVKSSNILLDEDYAAKISDFGLSKFGPTDTSDAYVKTVVRGTFGYLDLEYYSTGKLTRKSDVYAFGVVLFELLCGRVAVDRRLDEDECSLAKWAHESIKKGKVYEIIDFNIKSQISPKCLKVFVEIADRCLSSASKKRPNMAEIVVALELSLKLQNQFDSHAKQAGGILGFARRIRWPFISPDVNSALSDKKPPTIIEDTFEPGSSSTKHVTDNGGAEMDELNVPDFRNYKLDQLRAATGGFSEKNIVSEHGLMSPNIVYRGKLEDDDRLIAVKRFKSSAWPDTREFLDEAKAVGQLRSQRLANLLGCCFEGNERLLVAEFMPHKTLYKHLFHWENKPLNWALRLRVALYLGQALVYCSSKRRSLYHDLNAYRVLFDMECNPRLSCFGLMKSSQDGRSYSTNFTFTPPEYMRTGRMIAESVIYSFGTILLDLMSGKHVPPIHALDLIKRNNIQMLMDSHLKGHFSNDDGTALIRITSDCLQYKPQNRPNAKSVVAALTPLQKHIDASSCVLLGISKESTTTLSPLGDACSRMDLTVIHEILIDLDFKDDPPVATELSFGLWVSEVQAALNIKKHGDKAFMDKDYTTAIENYTGFIESGIFVSPTAYVRRCLSYLMIDKTEDALRDAMEARVINPEWSTALYLMATAFFSLGMEKDAQEMLKGAISLDLKKEET</sequence>
<dbReference type="Pfam" id="PF25575">
    <property type="entry name" value="TPR_BSK1_C"/>
    <property type="match status" value="1"/>
</dbReference>
<dbReference type="SMART" id="SM00220">
    <property type="entry name" value="S_TKc"/>
    <property type="match status" value="1"/>
</dbReference>
<dbReference type="PROSITE" id="PS00107">
    <property type="entry name" value="PROTEIN_KINASE_ATP"/>
    <property type="match status" value="1"/>
</dbReference>